<dbReference type="AlphaFoldDB" id="A0A315XVK2"/>
<protein>
    <recommendedName>
        <fullName evidence="4">YcxB-like protein</fullName>
    </recommendedName>
</protein>
<evidence type="ECO:0000256" key="1">
    <source>
        <dbReference type="SAM" id="Phobius"/>
    </source>
</evidence>
<keyword evidence="1" id="KW-0472">Membrane</keyword>
<keyword evidence="1" id="KW-0812">Transmembrane</keyword>
<accession>A0A315XVK2</accession>
<evidence type="ECO:0000313" key="2">
    <source>
        <dbReference type="EMBL" id="PWJ10563.1"/>
    </source>
</evidence>
<feature type="transmembrane region" description="Helical" evidence="1">
    <location>
        <begin position="58"/>
        <end position="78"/>
    </location>
</feature>
<comment type="caution">
    <text evidence="2">The sequence shown here is derived from an EMBL/GenBank/DDBJ whole genome shotgun (WGS) entry which is preliminary data.</text>
</comment>
<proteinExistence type="predicted"/>
<evidence type="ECO:0008006" key="4">
    <source>
        <dbReference type="Google" id="ProtNLM"/>
    </source>
</evidence>
<dbReference type="OrthoDB" id="1820745at2"/>
<evidence type="ECO:0000313" key="3">
    <source>
        <dbReference type="Proteomes" id="UP000245720"/>
    </source>
</evidence>
<keyword evidence="1" id="KW-1133">Transmembrane helix</keyword>
<gene>
    <name evidence="2" type="ORF">IE37_02921</name>
</gene>
<dbReference type="EMBL" id="QGDI01000013">
    <property type="protein sequence ID" value="PWJ10563.1"/>
    <property type="molecule type" value="Genomic_DNA"/>
</dbReference>
<name>A0A315XVK2_RUMFL</name>
<organism evidence="2 3">
    <name type="scientific">Ruminococcus flavefaciens</name>
    <dbReference type="NCBI Taxonomy" id="1265"/>
    <lineage>
        <taxon>Bacteria</taxon>
        <taxon>Bacillati</taxon>
        <taxon>Bacillota</taxon>
        <taxon>Clostridia</taxon>
        <taxon>Eubacteriales</taxon>
        <taxon>Oscillospiraceae</taxon>
        <taxon>Ruminococcus</taxon>
    </lineage>
</organism>
<feature type="transmembrane region" description="Helical" evidence="1">
    <location>
        <begin position="28"/>
        <end position="46"/>
    </location>
</feature>
<reference evidence="2 3" key="1">
    <citation type="submission" date="2018-05" db="EMBL/GenBank/DDBJ databases">
        <title>The Hungate 1000. A catalogue of reference genomes from the rumen microbiome.</title>
        <authorList>
            <person name="Kelly W."/>
        </authorList>
    </citation>
    <scope>NUCLEOTIDE SEQUENCE [LARGE SCALE GENOMIC DNA]</scope>
    <source>
        <strain evidence="2 3">SAb67</strain>
    </source>
</reference>
<dbReference type="RefSeq" id="WP_109727617.1">
    <property type="nucleotide sequence ID" value="NZ_QGDI01000013.1"/>
</dbReference>
<sequence length="177" mass="19906">MVRIAINNDLKHYSLIIRNTKAYKTTKNIAIITGALFLINSICLVAETARTHKAEPLLVLLVSAFFLLFVLYMIRLLVKMEPMKLHKKVTEANPGLTGEYVFNDEGVTISTKTDHDSKHAEYAYDKFISAAEKEGFFLMNISIAGYVACNAEDFIEGTPDELRALLRTKLGGKFKEK</sequence>
<dbReference type="Proteomes" id="UP000245720">
    <property type="component" value="Unassembled WGS sequence"/>
</dbReference>